<keyword evidence="7" id="KW-1185">Reference proteome</keyword>
<proteinExistence type="predicted"/>
<dbReference type="SUPFAM" id="SSF51215">
    <property type="entry name" value="Regulatory protein AraC"/>
    <property type="match status" value="1"/>
</dbReference>
<dbReference type="Pfam" id="PF12833">
    <property type="entry name" value="HTH_18"/>
    <property type="match status" value="1"/>
</dbReference>
<evidence type="ECO:0000313" key="6">
    <source>
        <dbReference type="EMBL" id="QJE94351.1"/>
    </source>
</evidence>
<evidence type="ECO:0000313" key="7">
    <source>
        <dbReference type="Proteomes" id="UP000501812"/>
    </source>
</evidence>
<feature type="domain" description="HTH araC/xylS-type" evidence="5">
    <location>
        <begin position="196"/>
        <end position="294"/>
    </location>
</feature>
<dbReference type="PANTHER" id="PTHR43280:SF27">
    <property type="entry name" value="TRANSCRIPTIONAL REGULATOR MTLR"/>
    <property type="match status" value="1"/>
</dbReference>
<dbReference type="RefSeq" id="WP_169452572.1">
    <property type="nucleotide sequence ID" value="NZ_CP051774.1"/>
</dbReference>
<dbReference type="AlphaFoldDB" id="A0A858RCH7"/>
<dbReference type="InterPro" id="IPR018062">
    <property type="entry name" value="HTH_AraC-typ_CS"/>
</dbReference>
<dbReference type="Gene3D" id="2.60.120.10">
    <property type="entry name" value="Jelly Rolls"/>
    <property type="match status" value="1"/>
</dbReference>
<evidence type="ECO:0000259" key="5">
    <source>
        <dbReference type="PROSITE" id="PS01124"/>
    </source>
</evidence>
<dbReference type="InterPro" id="IPR018060">
    <property type="entry name" value="HTH_AraC"/>
</dbReference>
<dbReference type="EMBL" id="CP051774">
    <property type="protein sequence ID" value="QJE94351.1"/>
    <property type="molecule type" value="Genomic_DNA"/>
</dbReference>
<dbReference type="GO" id="GO:0043565">
    <property type="term" value="F:sequence-specific DNA binding"/>
    <property type="evidence" value="ECO:0007669"/>
    <property type="project" value="InterPro"/>
</dbReference>
<keyword evidence="3" id="KW-0804">Transcription</keyword>
<accession>A0A858RCH7</accession>
<dbReference type="InterPro" id="IPR037923">
    <property type="entry name" value="HTH-like"/>
</dbReference>
<dbReference type="PROSITE" id="PS01124">
    <property type="entry name" value="HTH_ARAC_FAMILY_2"/>
    <property type="match status" value="1"/>
</dbReference>
<dbReference type="KEGG" id="luo:HHL09_00640"/>
<name>A0A858RCH7_9BACT</name>
<organism evidence="6 7">
    <name type="scientific">Luteolibacter luteus</name>
    <dbReference type="NCBI Taxonomy" id="2728835"/>
    <lineage>
        <taxon>Bacteria</taxon>
        <taxon>Pseudomonadati</taxon>
        <taxon>Verrucomicrobiota</taxon>
        <taxon>Verrucomicrobiia</taxon>
        <taxon>Verrucomicrobiales</taxon>
        <taxon>Verrucomicrobiaceae</taxon>
        <taxon>Luteolibacter</taxon>
    </lineage>
</organism>
<reference evidence="6 7" key="1">
    <citation type="submission" date="2020-04" db="EMBL/GenBank/DDBJ databases">
        <title>Luteolibacter sp. G-1-1-1 isolated from soil.</title>
        <authorList>
            <person name="Dahal R.H."/>
        </authorList>
    </citation>
    <scope>NUCLEOTIDE SEQUENCE [LARGE SCALE GENOMIC DNA]</scope>
    <source>
        <strain evidence="6 7">G-1-1-1</strain>
    </source>
</reference>
<dbReference type="InterPro" id="IPR009057">
    <property type="entry name" value="Homeodomain-like_sf"/>
</dbReference>
<dbReference type="SUPFAM" id="SSF46689">
    <property type="entry name" value="Homeodomain-like"/>
    <property type="match status" value="2"/>
</dbReference>
<dbReference type="PROSITE" id="PS00041">
    <property type="entry name" value="HTH_ARAC_FAMILY_1"/>
    <property type="match status" value="1"/>
</dbReference>
<dbReference type="InterPro" id="IPR014710">
    <property type="entry name" value="RmlC-like_jellyroll"/>
</dbReference>
<evidence type="ECO:0000256" key="1">
    <source>
        <dbReference type="ARBA" id="ARBA00023015"/>
    </source>
</evidence>
<dbReference type="Gene3D" id="1.10.10.60">
    <property type="entry name" value="Homeodomain-like"/>
    <property type="match status" value="1"/>
</dbReference>
<dbReference type="SMART" id="SM00342">
    <property type="entry name" value="HTH_ARAC"/>
    <property type="match status" value="1"/>
</dbReference>
<gene>
    <name evidence="6" type="ORF">HHL09_00640</name>
</gene>
<protein>
    <submittedName>
        <fullName evidence="6">Helix-turn-helix transcriptional regulator</fullName>
    </submittedName>
</protein>
<evidence type="ECO:0000256" key="3">
    <source>
        <dbReference type="ARBA" id="ARBA00023163"/>
    </source>
</evidence>
<evidence type="ECO:0000256" key="4">
    <source>
        <dbReference type="SAM" id="MobiDB-lite"/>
    </source>
</evidence>
<dbReference type="PANTHER" id="PTHR43280">
    <property type="entry name" value="ARAC-FAMILY TRANSCRIPTIONAL REGULATOR"/>
    <property type="match status" value="1"/>
</dbReference>
<sequence length="325" mass="36517">MRGIREKILPPGGHSFRLLKWDRSLGEVETIISPQQSVRVAGAGNRWHFHTEMELTLFLRGQGTRFVGDHIGPFAPGDLVLLGERLPHYWHTNGVTSGLSIQFHFPMDHPFWGFPENLSTAELFQRSGHGMAISGKTAQVISQLMQELPKNTGAAQLGILLIILARLVAAPQPDLKLLSGGAFNLPNESPHQEIIAKAVRHLIANFREEVRLEDLLKLTRMSRPTFARQFKKHSGHSYSSFLNKLRLQAACRELEKSERGILDISLACGFPHVSFFNRLFRREMKCNPTEFRLRVRSSDKPAPSKKSTAPQAEPDPSIRSLFPPA</sequence>
<dbReference type="GO" id="GO:0003700">
    <property type="term" value="F:DNA-binding transcription factor activity"/>
    <property type="evidence" value="ECO:0007669"/>
    <property type="project" value="InterPro"/>
</dbReference>
<feature type="region of interest" description="Disordered" evidence="4">
    <location>
        <begin position="294"/>
        <end position="325"/>
    </location>
</feature>
<dbReference type="Proteomes" id="UP000501812">
    <property type="component" value="Chromosome"/>
</dbReference>
<keyword evidence="2" id="KW-0238">DNA-binding</keyword>
<evidence type="ECO:0000256" key="2">
    <source>
        <dbReference type="ARBA" id="ARBA00023125"/>
    </source>
</evidence>
<keyword evidence="1" id="KW-0805">Transcription regulation</keyword>